<dbReference type="InterPro" id="IPR040612">
    <property type="entry name" value="ArsA_HSP20-like"/>
</dbReference>
<evidence type="ECO:0000259" key="2">
    <source>
        <dbReference type="Pfam" id="PF17886"/>
    </source>
</evidence>
<gene>
    <name evidence="3" type="ORF">GGQ55_003928</name>
</gene>
<evidence type="ECO:0000256" key="1">
    <source>
        <dbReference type="ARBA" id="ARBA00011040"/>
    </source>
</evidence>
<sequence>MRTLLFTGPGGAGTTTLAAGAAVQAARAGRRTVLVSRQRPLVEGVDDVDGLTVVRVDALAAAEGIWERHAGVLAAALPHVDLPPASSVVPPPGAAELAVLAALGRASADADLVVLDAGPLEAGLALLALPAGLRWWLDVALPPRVRALGAIRTAAVRSGAARSGPLDALLAALPAVERLAATPLADPAATSVVLTAQARAGAVPALRSAATTLGLLGQRPAAVLARVLPGGGTGTWWTQRLAEQDEAVAGLAEIATVRPVAECATTPADVAGLAPLAVELPEPEPLPVPAAERLDGAWRLSLPLPFAERDQVELTRWADDLVITVGGVRRSVRLDSLLRRCAVTGGRLEEPGTAAARLEVTFAPDPRLWPADLLPAEESAS</sequence>
<dbReference type="Pfam" id="PF17886">
    <property type="entry name" value="ArsA_HSP20"/>
    <property type="match status" value="1"/>
</dbReference>
<proteinExistence type="inferred from homology"/>
<comment type="similarity">
    <text evidence="1">Belongs to the arsA ATPase family.</text>
</comment>
<dbReference type="AlphaFoldDB" id="A0A853CIM2"/>
<dbReference type="Proteomes" id="UP000541969">
    <property type="component" value="Unassembled WGS sequence"/>
</dbReference>
<dbReference type="InterPro" id="IPR008978">
    <property type="entry name" value="HSP20-like_chaperone"/>
</dbReference>
<reference evidence="3 4" key="1">
    <citation type="submission" date="2020-07" db="EMBL/GenBank/DDBJ databases">
        <title>Sequencing the genomes of 1000 actinobacteria strains.</title>
        <authorList>
            <person name="Klenk H.-P."/>
        </authorList>
    </citation>
    <scope>NUCLEOTIDE SEQUENCE [LARGE SCALE GENOMIC DNA]</scope>
    <source>
        <strain evidence="3 4">DSM 104001</strain>
    </source>
</reference>
<organism evidence="3 4">
    <name type="scientific">Petropleomorpha daqingensis</name>
    <dbReference type="NCBI Taxonomy" id="2026353"/>
    <lineage>
        <taxon>Bacteria</taxon>
        <taxon>Bacillati</taxon>
        <taxon>Actinomycetota</taxon>
        <taxon>Actinomycetes</taxon>
        <taxon>Geodermatophilales</taxon>
        <taxon>Geodermatophilaceae</taxon>
        <taxon>Petropleomorpha</taxon>
    </lineage>
</organism>
<accession>A0A853CIM2</accession>
<dbReference type="Gene3D" id="2.60.40.790">
    <property type="match status" value="1"/>
</dbReference>
<dbReference type="EMBL" id="JACBZT010000001">
    <property type="protein sequence ID" value="NYJ07650.1"/>
    <property type="molecule type" value="Genomic_DNA"/>
</dbReference>
<evidence type="ECO:0000313" key="3">
    <source>
        <dbReference type="EMBL" id="NYJ07650.1"/>
    </source>
</evidence>
<dbReference type="InterPro" id="IPR027417">
    <property type="entry name" value="P-loop_NTPase"/>
</dbReference>
<evidence type="ECO:0000313" key="4">
    <source>
        <dbReference type="Proteomes" id="UP000541969"/>
    </source>
</evidence>
<dbReference type="SUPFAM" id="SSF52540">
    <property type="entry name" value="P-loop containing nucleoside triphosphate hydrolases"/>
    <property type="match status" value="1"/>
</dbReference>
<dbReference type="Gene3D" id="3.40.50.300">
    <property type="entry name" value="P-loop containing nucleotide triphosphate hydrolases"/>
    <property type="match status" value="1"/>
</dbReference>
<keyword evidence="4" id="KW-1185">Reference proteome</keyword>
<feature type="domain" description="ArsA HSP20-like" evidence="2">
    <location>
        <begin position="295"/>
        <end position="350"/>
    </location>
</feature>
<name>A0A853CIM2_9ACTN</name>
<protein>
    <submittedName>
        <fullName evidence="3">Arsenite-transporting ATPase</fullName>
    </submittedName>
</protein>
<comment type="caution">
    <text evidence="3">The sequence shown here is derived from an EMBL/GenBank/DDBJ whole genome shotgun (WGS) entry which is preliminary data.</text>
</comment>
<dbReference type="RefSeq" id="WP_179719667.1">
    <property type="nucleotide sequence ID" value="NZ_JACBZT010000001.1"/>
</dbReference>